<protein>
    <submittedName>
        <fullName evidence="3">Peptidase family M23</fullName>
    </submittedName>
</protein>
<comment type="caution">
    <text evidence="3">The sequence shown here is derived from an EMBL/GenBank/DDBJ whole genome shotgun (WGS) entry which is preliminary data.</text>
</comment>
<sequence length="166" mass="16892">MSGVVRVVVVLVLSSLVPAADAHARIPGGYGWPMLPRPAVSRGFDPPVQRWLAGHRGVDLVGTGAVLAAGAGTVRFAGTVADKQVVSILHADGIVTTYEPVEPTVSAGAVVARGSPIGTLLPGHPGCATSCLHWGARRGTGRSAVYLDPRALVGAVRVRLLPVGDG</sequence>
<feature type="domain" description="M23ase beta-sheet core" evidence="2">
    <location>
        <begin position="54"/>
        <end position="139"/>
    </location>
</feature>
<accession>A0ABT1GVF8</accession>
<feature type="chain" id="PRO_5046154304" evidence="1">
    <location>
        <begin position="20"/>
        <end position="166"/>
    </location>
</feature>
<name>A0ABT1GVF8_9NOCA</name>
<evidence type="ECO:0000313" key="4">
    <source>
        <dbReference type="Proteomes" id="UP001205740"/>
    </source>
</evidence>
<keyword evidence="1" id="KW-0732">Signal</keyword>
<keyword evidence="4" id="KW-1185">Reference proteome</keyword>
<dbReference type="InterPro" id="IPR011055">
    <property type="entry name" value="Dup_hybrid_motif"/>
</dbReference>
<dbReference type="RefSeq" id="WP_253652592.1">
    <property type="nucleotide sequence ID" value="NZ_BAAAOE010000004.1"/>
</dbReference>
<evidence type="ECO:0000313" key="3">
    <source>
        <dbReference type="EMBL" id="MCP2158968.1"/>
    </source>
</evidence>
<gene>
    <name evidence="3" type="ORF">LX12_000132</name>
</gene>
<feature type="signal peptide" evidence="1">
    <location>
        <begin position="1"/>
        <end position="19"/>
    </location>
</feature>
<organism evidence="3 4">
    <name type="scientific">Williamsia serinedens</name>
    <dbReference type="NCBI Taxonomy" id="391736"/>
    <lineage>
        <taxon>Bacteria</taxon>
        <taxon>Bacillati</taxon>
        <taxon>Actinomycetota</taxon>
        <taxon>Actinomycetes</taxon>
        <taxon>Mycobacteriales</taxon>
        <taxon>Nocardiaceae</taxon>
        <taxon>Williamsia</taxon>
    </lineage>
</organism>
<dbReference type="Proteomes" id="UP001205740">
    <property type="component" value="Unassembled WGS sequence"/>
</dbReference>
<dbReference type="InterPro" id="IPR016047">
    <property type="entry name" value="M23ase_b-sheet_dom"/>
</dbReference>
<dbReference type="Pfam" id="PF01551">
    <property type="entry name" value="Peptidase_M23"/>
    <property type="match status" value="1"/>
</dbReference>
<proteinExistence type="predicted"/>
<evidence type="ECO:0000259" key="2">
    <source>
        <dbReference type="Pfam" id="PF01551"/>
    </source>
</evidence>
<evidence type="ECO:0000256" key="1">
    <source>
        <dbReference type="SAM" id="SignalP"/>
    </source>
</evidence>
<reference evidence="3 4" key="1">
    <citation type="submission" date="2022-06" db="EMBL/GenBank/DDBJ databases">
        <title>Genomic Encyclopedia of Archaeal and Bacterial Type Strains, Phase II (KMG-II): from individual species to whole genera.</title>
        <authorList>
            <person name="Goeker M."/>
        </authorList>
    </citation>
    <scope>NUCLEOTIDE SEQUENCE [LARGE SCALE GENOMIC DNA]</scope>
    <source>
        <strain evidence="3 4">DSM 45037</strain>
    </source>
</reference>
<dbReference type="SUPFAM" id="SSF51261">
    <property type="entry name" value="Duplicated hybrid motif"/>
    <property type="match status" value="1"/>
</dbReference>
<dbReference type="Gene3D" id="2.70.70.10">
    <property type="entry name" value="Glucose Permease (Domain IIA)"/>
    <property type="match status" value="1"/>
</dbReference>
<dbReference type="EMBL" id="JAMTCG010000001">
    <property type="protein sequence ID" value="MCP2158968.1"/>
    <property type="molecule type" value="Genomic_DNA"/>
</dbReference>